<accession>A0A9X4M7J0</accession>
<evidence type="ECO:0000313" key="2">
    <source>
        <dbReference type="EMBL" id="MDG3493912.1"/>
    </source>
</evidence>
<keyword evidence="1" id="KW-0812">Transmembrane</keyword>
<dbReference type="Proteomes" id="UP001152872">
    <property type="component" value="Unassembled WGS sequence"/>
</dbReference>
<keyword evidence="1" id="KW-1133">Transmembrane helix</keyword>
<name>A0A9X4M7J0_9CYAN</name>
<feature type="transmembrane region" description="Helical" evidence="1">
    <location>
        <begin position="6"/>
        <end position="26"/>
    </location>
</feature>
<organism evidence="2 3">
    <name type="scientific">Pseudanabaena catenata USMAC16</name>
    <dbReference type="NCBI Taxonomy" id="1855837"/>
    <lineage>
        <taxon>Bacteria</taxon>
        <taxon>Bacillati</taxon>
        <taxon>Cyanobacteriota</taxon>
        <taxon>Cyanophyceae</taxon>
        <taxon>Pseudanabaenales</taxon>
        <taxon>Pseudanabaenaceae</taxon>
        <taxon>Pseudanabaena</taxon>
    </lineage>
</organism>
<protein>
    <submittedName>
        <fullName evidence="2">Uncharacterized protein</fullName>
    </submittedName>
</protein>
<comment type="caution">
    <text evidence="2">The sequence shown here is derived from an EMBL/GenBank/DDBJ whole genome shotgun (WGS) entry which is preliminary data.</text>
</comment>
<evidence type="ECO:0000256" key="1">
    <source>
        <dbReference type="SAM" id="Phobius"/>
    </source>
</evidence>
<proteinExistence type="predicted"/>
<dbReference type="RefSeq" id="WP_009625968.1">
    <property type="nucleotide sequence ID" value="NZ_VBTY01000026.1"/>
</dbReference>
<keyword evidence="3" id="KW-1185">Reference proteome</keyword>
<dbReference type="AlphaFoldDB" id="A0A9X4M7J0"/>
<sequence length="116" mass="12964">MAFDPISLIFCFILGGLTGASVAAFWEQIKAWAVKVIAKILDAINTAIEVTSDAIVYLVKEGKRIYKRVEVGVRNIYSGRTSLQFKEKEISSYDIPDEMNDQLNRKTKLKIGTCST</sequence>
<reference evidence="2" key="1">
    <citation type="submission" date="2019-05" db="EMBL/GenBank/DDBJ databases">
        <title>Whole genome sequencing of Pseudanabaena catenata USMAC16.</title>
        <authorList>
            <person name="Khan Z."/>
            <person name="Omar W.M."/>
            <person name="Convey P."/>
            <person name="Merican F."/>
            <person name="Najimudin N."/>
        </authorList>
    </citation>
    <scope>NUCLEOTIDE SEQUENCE</scope>
    <source>
        <strain evidence="2">USMAC16</strain>
    </source>
</reference>
<dbReference type="EMBL" id="VBTY01000026">
    <property type="protein sequence ID" value="MDG3493912.1"/>
    <property type="molecule type" value="Genomic_DNA"/>
</dbReference>
<evidence type="ECO:0000313" key="3">
    <source>
        <dbReference type="Proteomes" id="UP001152872"/>
    </source>
</evidence>
<keyword evidence="1" id="KW-0472">Membrane</keyword>
<gene>
    <name evidence="2" type="ORF">FEV09_05015</name>
</gene>